<dbReference type="PANTHER" id="PTHR48035:SF2">
    <property type="entry name" value="RNA-BINDING REGION RNP-1 DOMAIN-CONTAINING PROTEIN"/>
    <property type="match status" value="1"/>
</dbReference>
<dbReference type="Proteomes" id="UP001152523">
    <property type="component" value="Unassembled WGS sequence"/>
</dbReference>
<dbReference type="InterPro" id="IPR012677">
    <property type="entry name" value="Nucleotide-bd_a/b_plait_sf"/>
</dbReference>
<organism evidence="4 5">
    <name type="scientific">Cuscuta epithymum</name>
    <dbReference type="NCBI Taxonomy" id="186058"/>
    <lineage>
        <taxon>Eukaryota</taxon>
        <taxon>Viridiplantae</taxon>
        <taxon>Streptophyta</taxon>
        <taxon>Embryophyta</taxon>
        <taxon>Tracheophyta</taxon>
        <taxon>Spermatophyta</taxon>
        <taxon>Magnoliopsida</taxon>
        <taxon>eudicotyledons</taxon>
        <taxon>Gunneridae</taxon>
        <taxon>Pentapetalae</taxon>
        <taxon>asterids</taxon>
        <taxon>lamiids</taxon>
        <taxon>Solanales</taxon>
        <taxon>Convolvulaceae</taxon>
        <taxon>Cuscuteae</taxon>
        <taxon>Cuscuta</taxon>
        <taxon>Cuscuta subgen. Cuscuta</taxon>
    </lineage>
</organism>
<sequence>MRDKVSGKPRGFGFVDFADPNVLDTVLQDKHTIDGRTVEAKRALPREEQHMSKPGNANNNGGGYGGGGNNR</sequence>
<accession>A0AAV0FJ43</accession>
<dbReference type="Pfam" id="PF00076">
    <property type="entry name" value="RRM_1"/>
    <property type="match status" value="1"/>
</dbReference>
<dbReference type="Gene3D" id="3.30.70.330">
    <property type="match status" value="1"/>
</dbReference>
<evidence type="ECO:0000313" key="5">
    <source>
        <dbReference type="Proteomes" id="UP001152523"/>
    </source>
</evidence>
<reference evidence="4" key="1">
    <citation type="submission" date="2022-07" db="EMBL/GenBank/DDBJ databases">
        <authorList>
            <person name="Macas J."/>
            <person name="Novak P."/>
            <person name="Neumann P."/>
        </authorList>
    </citation>
    <scope>NUCLEOTIDE SEQUENCE</scope>
</reference>
<dbReference type="AlphaFoldDB" id="A0AAV0FJ43"/>
<dbReference type="GO" id="GO:0003723">
    <property type="term" value="F:RNA binding"/>
    <property type="evidence" value="ECO:0007669"/>
    <property type="project" value="UniProtKB-UniRule"/>
</dbReference>
<evidence type="ECO:0000256" key="2">
    <source>
        <dbReference type="SAM" id="MobiDB-lite"/>
    </source>
</evidence>
<dbReference type="PANTHER" id="PTHR48035">
    <property type="entry name" value="HETEROGENEOUS NUCLEAR RIBONUCLEOPROTEIN 1"/>
    <property type="match status" value="1"/>
</dbReference>
<dbReference type="PROSITE" id="PS50102">
    <property type="entry name" value="RRM"/>
    <property type="match status" value="1"/>
</dbReference>
<evidence type="ECO:0000259" key="3">
    <source>
        <dbReference type="PROSITE" id="PS50102"/>
    </source>
</evidence>
<proteinExistence type="predicted"/>
<name>A0AAV0FJ43_9ASTE</name>
<gene>
    <name evidence="4" type="ORF">CEPIT_LOCUS34633</name>
</gene>
<dbReference type="InterPro" id="IPR000504">
    <property type="entry name" value="RRM_dom"/>
</dbReference>
<evidence type="ECO:0000256" key="1">
    <source>
        <dbReference type="PROSITE-ProRule" id="PRU00176"/>
    </source>
</evidence>
<protein>
    <recommendedName>
        <fullName evidence="3">RRM domain-containing protein</fullName>
    </recommendedName>
</protein>
<feature type="region of interest" description="Disordered" evidence="2">
    <location>
        <begin position="40"/>
        <end position="71"/>
    </location>
</feature>
<keyword evidence="1" id="KW-0694">RNA-binding</keyword>
<feature type="domain" description="RRM" evidence="3">
    <location>
        <begin position="1"/>
        <end position="45"/>
    </location>
</feature>
<evidence type="ECO:0000313" key="4">
    <source>
        <dbReference type="EMBL" id="CAH9135594.1"/>
    </source>
</evidence>
<dbReference type="InterPro" id="IPR035979">
    <property type="entry name" value="RBD_domain_sf"/>
</dbReference>
<feature type="compositionally biased region" description="Basic and acidic residues" evidence="2">
    <location>
        <begin position="40"/>
        <end position="51"/>
    </location>
</feature>
<dbReference type="EMBL" id="CAMAPF010000990">
    <property type="protein sequence ID" value="CAH9135594.1"/>
    <property type="molecule type" value="Genomic_DNA"/>
</dbReference>
<dbReference type="InterPro" id="IPR053260">
    <property type="entry name" value="hnRNP"/>
</dbReference>
<keyword evidence="5" id="KW-1185">Reference proteome</keyword>
<dbReference type="SUPFAM" id="SSF54928">
    <property type="entry name" value="RNA-binding domain, RBD"/>
    <property type="match status" value="1"/>
</dbReference>
<feature type="compositionally biased region" description="Gly residues" evidence="2">
    <location>
        <begin position="60"/>
        <end position="71"/>
    </location>
</feature>
<comment type="caution">
    <text evidence="4">The sequence shown here is derived from an EMBL/GenBank/DDBJ whole genome shotgun (WGS) entry which is preliminary data.</text>
</comment>
<feature type="non-terminal residue" evidence="4">
    <location>
        <position position="71"/>
    </location>
</feature>